<gene>
    <name evidence="4" type="ORF">HKBW3S06_01216</name>
</gene>
<dbReference type="Pfam" id="PF00596">
    <property type="entry name" value="Aldolase_II"/>
    <property type="match status" value="1"/>
</dbReference>
<dbReference type="EMBL" id="BLRV01000165">
    <property type="protein sequence ID" value="GFP21990.1"/>
    <property type="molecule type" value="Genomic_DNA"/>
</dbReference>
<dbReference type="GO" id="GO:0005829">
    <property type="term" value="C:cytosol"/>
    <property type="evidence" value="ECO:0007669"/>
    <property type="project" value="TreeGrafter"/>
</dbReference>
<dbReference type="AlphaFoldDB" id="A0A6V8NRI7"/>
<keyword evidence="2" id="KW-0456">Lyase</keyword>
<dbReference type="RefSeq" id="WP_176227060.1">
    <property type="nucleotide sequence ID" value="NZ_BLRV01000165.1"/>
</dbReference>
<dbReference type="GO" id="GO:0019323">
    <property type="term" value="P:pentose catabolic process"/>
    <property type="evidence" value="ECO:0007669"/>
    <property type="project" value="TreeGrafter"/>
</dbReference>
<dbReference type="PANTHER" id="PTHR22789:SF0">
    <property type="entry name" value="3-OXO-TETRONATE 4-PHOSPHATE DECARBOXYLASE-RELATED"/>
    <property type="match status" value="1"/>
</dbReference>
<feature type="domain" description="Class II aldolase/adducin N-terminal" evidence="3">
    <location>
        <begin position="8"/>
        <end position="219"/>
    </location>
</feature>
<protein>
    <recommendedName>
        <fullName evidence="3">Class II aldolase/adducin N-terminal domain-containing protein</fullName>
    </recommendedName>
</protein>
<sequence>MTEEEALENLIKLSRNLGERANHYVILGEGNTSARMDDKSFWVKASGVSLDGIDSDGFVKVSFEKVLQMLEWENIGDEEIKQGLKEATLSSVGGRHPSVETLLHALLLELENVSYVAHTHPPAVNRILCSKQAQEAIKGRLFPDEIVVCGIAPLYVPYSDPGVPLARAVQKAVLKYQGQYGVRPKVILLENHGLIALGSTSQEAENITAMYVKIAEILWGTFLLGGPNFLSESHANRIYTRPDEKYREGMLKGSGKPGS</sequence>
<comment type="caution">
    <text evidence="4">The sequence shown here is derived from an EMBL/GenBank/DDBJ whole genome shotgun (WGS) entry which is preliminary data.</text>
</comment>
<name>A0A6V8NRI7_9ACTN</name>
<organism evidence="4 5">
    <name type="scientific">Candidatus Hakubella thermalkaliphila</name>
    <dbReference type="NCBI Taxonomy" id="2754717"/>
    <lineage>
        <taxon>Bacteria</taxon>
        <taxon>Bacillati</taxon>
        <taxon>Actinomycetota</taxon>
        <taxon>Actinomycetota incertae sedis</taxon>
        <taxon>Candidatus Hakubellales</taxon>
        <taxon>Candidatus Hakubellaceae</taxon>
        <taxon>Candidatus Hakubella</taxon>
    </lineage>
</organism>
<evidence type="ECO:0000259" key="3">
    <source>
        <dbReference type="SMART" id="SM01007"/>
    </source>
</evidence>
<keyword evidence="1" id="KW-0479">Metal-binding</keyword>
<dbReference type="InterPro" id="IPR036409">
    <property type="entry name" value="Aldolase_II/adducin_N_sf"/>
</dbReference>
<dbReference type="Proteomes" id="UP000580051">
    <property type="component" value="Unassembled WGS sequence"/>
</dbReference>
<evidence type="ECO:0000313" key="5">
    <source>
        <dbReference type="Proteomes" id="UP000580051"/>
    </source>
</evidence>
<dbReference type="GO" id="GO:0046872">
    <property type="term" value="F:metal ion binding"/>
    <property type="evidence" value="ECO:0007669"/>
    <property type="project" value="UniProtKB-KW"/>
</dbReference>
<dbReference type="SMART" id="SM01007">
    <property type="entry name" value="Aldolase_II"/>
    <property type="match status" value="1"/>
</dbReference>
<evidence type="ECO:0000256" key="1">
    <source>
        <dbReference type="ARBA" id="ARBA00022723"/>
    </source>
</evidence>
<reference evidence="4 5" key="1">
    <citation type="journal article" date="2020" name="Front. Microbiol.">
        <title>Single-cell genomics of novel Actinobacteria with the Wood-Ljungdahl pathway discovered in a serpentinizing system.</title>
        <authorList>
            <person name="Merino N."/>
            <person name="Kawai M."/>
            <person name="Boyd E.S."/>
            <person name="Colman D.R."/>
            <person name="McGlynn S.E."/>
            <person name="Nealson K.H."/>
            <person name="Kurokawa K."/>
            <person name="Hongoh Y."/>
        </authorList>
    </citation>
    <scope>NUCLEOTIDE SEQUENCE [LARGE SCALE GENOMIC DNA]</scope>
    <source>
        <strain evidence="4 5">S06</strain>
    </source>
</reference>
<dbReference type="GO" id="GO:0016832">
    <property type="term" value="F:aldehyde-lyase activity"/>
    <property type="evidence" value="ECO:0007669"/>
    <property type="project" value="TreeGrafter"/>
</dbReference>
<dbReference type="Gene3D" id="3.40.225.10">
    <property type="entry name" value="Class II aldolase/adducin N-terminal domain"/>
    <property type="match status" value="1"/>
</dbReference>
<dbReference type="PANTHER" id="PTHR22789">
    <property type="entry name" value="FUCULOSE PHOSPHATE ALDOLASE"/>
    <property type="match status" value="1"/>
</dbReference>
<dbReference type="InterPro" id="IPR001303">
    <property type="entry name" value="Aldolase_II/adducin_N"/>
</dbReference>
<evidence type="ECO:0000256" key="2">
    <source>
        <dbReference type="ARBA" id="ARBA00023239"/>
    </source>
</evidence>
<dbReference type="SUPFAM" id="SSF53639">
    <property type="entry name" value="AraD/HMP-PK domain-like"/>
    <property type="match status" value="1"/>
</dbReference>
<accession>A0A6V8NRI7</accession>
<proteinExistence type="predicted"/>
<evidence type="ECO:0000313" key="4">
    <source>
        <dbReference type="EMBL" id="GFP21990.1"/>
    </source>
</evidence>
<dbReference type="InterPro" id="IPR050197">
    <property type="entry name" value="Aldolase_class_II_sugar_metab"/>
</dbReference>